<organism evidence="2 3">
    <name type="scientific">Pelobates cultripes</name>
    <name type="common">Western spadefoot toad</name>
    <dbReference type="NCBI Taxonomy" id="61616"/>
    <lineage>
        <taxon>Eukaryota</taxon>
        <taxon>Metazoa</taxon>
        <taxon>Chordata</taxon>
        <taxon>Craniata</taxon>
        <taxon>Vertebrata</taxon>
        <taxon>Euteleostomi</taxon>
        <taxon>Amphibia</taxon>
        <taxon>Batrachia</taxon>
        <taxon>Anura</taxon>
        <taxon>Pelobatoidea</taxon>
        <taxon>Pelobatidae</taxon>
        <taxon>Pelobates</taxon>
    </lineage>
</organism>
<name>A0AAD1TMF0_PELCU</name>
<accession>A0AAD1TMF0</accession>
<gene>
    <name evidence="2" type="ORF">PECUL_23A011352</name>
</gene>
<evidence type="ECO:0000313" key="2">
    <source>
        <dbReference type="EMBL" id="CAH2326281.1"/>
    </source>
</evidence>
<evidence type="ECO:0000256" key="1">
    <source>
        <dbReference type="SAM" id="MobiDB-lite"/>
    </source>
</evidence>
<keyword evidence="3" id="KW-1185">Reference proteome</keyword>
<evidence type="ECO:0000313" key="3">
    <source>
        <dbReference type="Proteomes" id="UP001295444"/>
    </source>
</evidence>
<feature type="compositionally biased region" description="Polar residues" evidence="1">
    <location>
        <begin position="60"/>
        <end position="69"/>
    </location>
</feature>
<sequence length="126" mass="14210">MAYRLAVKLVATWIRPVTRQRQHPLQAPRKTTRPHKHRRAQGRETTPYYDGPHTQENKTAKPTSHTSYSPAPGTDAQRDSPPPLQVTAANQLNTLLNTAGAEPQCWDTFRETNTDDRRHVHALGIG</sequence>
<proteinExistence type="predicted"/>
<dbReference type="EMBL" id="OW240923">
    <property type="protein sequence ID" value="CAH2326281.1"/>
    <property type="molecule type" value="Genomic_DNA"/>
</dbReference>
<reference evidence="2" key="1">
    <citation type="submission" date="2022-03" db="EMBL/GenBank/DDBJ databases">
        <authorList>
            <person name="Alioto T."/>
            <person name="Alioto T."/>
            <person name="Gomez Garrido J."/>
        </authorList>
    </citation>
    <scope>NUCLEOTIDE SEQUENCE</scope>
</reference>
<feature type="compositionally biased region" description="Basic residues" evidence="1">
    <location>
        <begin position="30"/>
        <end position="40"/>
    </location>
</feature>
<protein>
    <submittedName>
        <fullName evidence="2">Uncharacterized protein</fullName>
    </submittedName>
</protein>
<dbReference type="AlphaFoldDB" id="A0AAD1TMF0"/>
<dbReference type="Proteomes" id="UP001295444">
    <property type="component" value="Chromosome 12"/>
</dbReference>
<feature type="region of interest" description="Disordered" evidence="1">
    <location>
        <begin position="18"/>
        <end position="86"/>
    </location>
</feature>